<dbReference type="PANTHER" id="PTHR12993:SF11">
    <property type="entry name" value="N-ACETYLGLUCOSAMINYL-PHOSPHATIDYLINOSITOL DE-N-ACETYLASE"/>
    <property type="match status" value="1"/>
</dbReference>
<dbReference type="AlphaFoldDB" id="A0A078S582"/>
<feature type="transmembrane region" description="Helical" evidence="1">
    <location>
        <begin position="6"/>
        <end position="25"/>
    </location>
</feature>
<dbReference type="InterPro" id="IPR024078">
    <property type="entry name" value="LmbE-like_dom_sf"/>
</dbReference>
<gene>
    <name evidence="2" type="ORF">M094_0654</name>
</gene>
<evidence type="ECO:0000313" key="2">
    <source>
        <dbReference type="EMBL" id="KDS51342.1"/>
    </source>
</evidence>
<dbReference type="Pfam" id="PF02585">
    <property type="entry name" value="PIG-L"/>
    <property type="match status" value="1"/>
</dbReference>
<feature type="transmembrane region" description="Helical" evidence="1">
    <location>
        <begin position="32"/>
        <end position="49"/>
    </location>
</feature>
<comment type="caution">
    <text evidence="2">The sequence shown here is derived from an EMBL/GenBank/DDBJ whole genome shotgun (WGS) entry which is preliminary data.</text>
</comment>
<keyword evidence="1" id="KW-0472">Membrane</keyword>
<dbReference type="SUPFAM" id="SSF102588">
    <property type="entry name" value="LmbE-like"/>
    <property type="match status" value="1"/>
</dbReference>
<dbReference type="PANTHER" id="PTHR12993">
    <property type="entry name" value="N-ACETYLGLUCOSAMINYL-PHOSPHATIDYLINOSITOL DE-N-ACETYLASE-RELATED"/>
    <property type="match status" value="1"/>
</dbReference>
<reference evidence="2 3" key="1">
    <citation type="submission" date="2014-04" db="EMBL/GenBank/DDBJ databases">
        <authorList>
            <person name="Sears C."/>
            <person name="Carroll K."/>
            <person name="Sack B.R."/>
            <person name="Qadri F."/>
            <person name="Myers L.L."/>
            <person name="Chung G.-T."/>
            <person name="Escheverria P."/>
            <person name="Fraser C.M."/>
            <person name="Sadzewicz L."/>
            <person name="Shefchek K.A."/>
            <person name="Tallon L."/>
            <person name="Das S.P."/>
            <person name="Daugherty S."/>
            <person name="Mongodin E.F."/>
        </authorList>
    </citation>
    <scope>NUCLEOTIDE SEQUENCE [LARGE SCALE GENOMIC DNA]</scope>
    <source>
        <strain evidence="2 3">3978 T3 ii</strain>
    </source>
</reference>
<accession>A0A078S582</accession>
<evidence type="ECO:0000256" key="1">
    <source>
        <dbReference type="SAM" id="Phobius"/>
    </source>
</evidence>
<dbReference type="Proteomes" id="UP000028013">
    <property type="component" value="Unassembled WGS sequence"/>
</dbReference>
<keyword evidence="1" id="KW-0812">Transmembrane</keyword>
<feature type="transmembrane region" description="Helical" evidence="1">
    <location>
        <begin position="55"/>
        <end position="75"/>
    </location>
</feature>
<name>A0A078S582_BACUN</name>
<proteinExistence type="predicted"/>
<dbReference type="EMBL" id="JNHN01000170">
    <property type="protein sequence ID" value="KDS51342.1"/>
    <property type="molecule type" value="Genomic_DNA"/>
</dbReference>
<sequence>MILHLILSLILSIETIIIIDFAMVLKGIHFKLSLYGISLLSQFILLAFCSDTPNILLFTLAATLFLIPWVMYLLWLPFAKTSHDFEDVDNGKTACYGNKKVLLIVPHQDDEINVLGGIFEEFIKYGSTVHIVYAITNGTIQGFRYTEALNLCKHIGIPDSNVTFLGYGFIHSKKANIPTVTKGTQNVPAYKEGQALTRENMVNDLKEIILLQKPDIIFGSDYDYHEEHHLVTIAIDEALGKVLKSKSKYRPMVMKSYAYRTTWESYPDYYKNNIRSTLYKKATVETYPWEERLRLPIAAHLLNRSLLRSDIFRQYKTFKSQRAAMRAINFNADKVAWQRRSDSLLLQATIQVSSGKGSKLNDFLLYDKSETFMLNRDSFPTEGAWIPEETDKEKKVTFTLANPSRIEYLLLYQNTWNSNVVEKVSISFNNEKPTQYSLRTDGYPTRIHVRKEDVDFFTIRIINSRGANAGLTEVEAFECKEEQPFSLIKLMNTSEDFVYDYWINTSGEESFLLYAKGDALPLSAADYSISVDNPKCKAFIIGAEIKVYCPKGEQTRLIVTSVNSLYSDTVILSNPNKMKRLRCAIGQKTEAIYYGIFIGDTHRKATSLSILSMIKSHLCFIQK</sequence>
<organism evidence="2 3">
    <name type="scientific">Bacteroides uniformis str. 3978 T3 ii</name>
    <dbReference type="NCBI Taxonomy" id="1339349"/>
    <lineage>
        <taxon>Bacteria</taxon>
        <taxon>Pseudomonadati</taxon>
        <taxon>Bacteroidota</taxon>
        <taxon>Bacteroidia</taxon>
        <taxon>Bacteroidales</taxon>
        <taxon>Bacteroidaceae</taxon>
        <taxon>Bacteroides</taxon>
    </lineage>
</organism>
<keyword evidence="1" id="KW-1133">Transmembrane helix</keyword>
<dbReference type="RefSeq" id="WP_035448119.1">
    <property type="nucleotide sequence ID" value="NZ_JNHN01000170.1"/>
</dbReference>
<dbReference type="InterPro" id="IPR003737">
    <property type="entry name" value="GlcNAc_PI_deacetylase-related"/>
</dbReference>
<dbReference type="Gene3D" id="3.40.50.10320">
    <property type="entry name" value="LmbE-like"/>
    <property type="match status" value="1"/>
</dbReference>
<dbReference type="PATRIC" id="fig|1339349.3.peg.1903"/>
<protein>
    <submittedName>
        <fullName evidence="2">GlcNAc-PI de-N-acetylase family protein</fullName>
    </submittedName>
</protein>
<evidence type="ECO:0000313" key="3">
    <source>
        <dbReference type="Proteomes" id="UP000028013"/>
    </source>
</evidence>
<dbReference type="GO" id="GO:0016811">
    <property type="term" value="F:hydrolase activity, acting on carbon-nitrogen (but not peptide) bonds, in linear amides"/>
    <property type="evidence" value="ECO:0007669"/>
    <property type="project" value="TreeGrafter"/>
</dbReference>